<proteinExistence type="predicted"/>
<protein>
    <submittedName>
        <fullName evidence="1">Uncharacterized protein</fullName>
    </submittedName>
</protein>
<evidence type="ECO:0000313" key="1">
    <source>
        <dbReference type="EMBL" id="KKK80937.1"/>
    </source>
</evidence>
<reference evidence="1" key="1">
    <citation type="journal article" date="2015" name="Nature">
        <title>Complex archaea that bridge the gap between prokaryotes and eukaryotes.</title>
        <authorList>
            <person name="Spang A."/>
            <person name="Saw J.H."/>
            <person name="Jorgensen S.L."/>
            <person name="Zaremba-Niedzwiedzka K."/>
            <person name="Martijn J."/>
            <person name="Lind A.E."/>
            <person name="van Eijk R."/>
            <person name="Schleper C."/>
            <person name="Guy L."/>
            <person name="Ettema T.J."/>
        </authorList>
    </citation>
    <scope>NUCLEOTIDE SEQUENCE</scope>
</reference>
<gene>
    <name evidence="1" type="ORF">LCGC14_2818530</name>
</gene>
<name>A0A0F8YHS6_9ZZZZ</name>
<dbReference type="AlphaFoldDB" id="A0A0F8YHS6"/>
<sequence length="108" mass="10912">KMGLSDNHPHIGGRKTAQIRKGQLGAIASAVIAEAGTGYTVGDLEYVGDSSTQLSFLGIDSVGGSGEVTEVNIIIGGNNYRLGATYSTSTHSGTGAGTGLTIRITAIM</sequence>
<accession>A0A0F8YHS6</accession>
<dbReference type="EMBL" id="LAZR01053351">
    <property type="protein sequence ID" value="KKK80937.1"/>
    <property type="molecule type" value="Genomic_DNA"/>
</dbReference>
<feature type="non-terminal residue" evidence="1">
    <location>
        <position position="1"/>
    </location>
</feature>
<comment type="caution">
    <text evidence="1">The sequence shown here is derived from an EMBL/GenBank/DDBJ whole genome shotgun (WGS) entry which is preliminary data.</text>
</comment>
<organism evidence="1">
    <name type="scientific">marine sediment metagenome</name>
    <dbReference type="NCBI Taxonomy" id="412755"/>
    <lineage>
        <taxon>unclassified sequences</taxon>
        <taxon>metagenomes</taxon>
        <taxon>ecological metagenomes</taxon>
    </lineage>
</organism>